<evidence type="ECO:0000259" key="2">
    <source>
        <dbReference type="PROSITE" id="PS51194"/>
    </source>
</evidence>
<dbReference type="Pfam" id="PF04851">
    <property type="entry name" value="ResIII"/>
    <property type="match status" value="1"/>
</dbReference>
<name>A0A366I2P9_9FIRM</name>
<evidence type="ECO:0000259" key="1">
    <source>
        <dbReference type="PROSITE" id="PS51192"/>
    </source>
</evidence>
<dbReference type="GO" id="GO:0005524">
    <property type="term" value="F:ATP binding"/>
    <property type="evidence" value="ECO:0007669"/>
    <property type="project" value="InterPro"/>
</dbReference>
<feature type="domain" description="Helicase C-terminal" evidence="2">
    <location>
        <begin position="430"/>
        <end position="597"/>
    </location>
</feature>
<dbReference type="InterPro" id="IPR021835">
    <property type="entry name" value="DUF3427"/>
</dbReference>
<reference evidence="3 4" key="1">
    <citation type="submission" date="2018-06" db="EMBL/GenBank/DDBJ databases">
        <title>Genomic Encyclopedia of Type Strains, Phase IV (KMG-IV): sequencing the most valuable type-strain genomes for metagenomic binning, comparative biology and taxonomic classification.</title>
        <authorList>
            <person name="Goeker M."/>
        </authorList>
    </citation>
    <scope>NUCLEOTIDE SEQUENCE [LARGE SCALE GENOMIC DNA]</scope>
    <source>
        <strain evidence="3 4">DSM 22112</strain>
    </source>
</reference>
<dbReference type="InterPro" id="IPR058403">
    <property type="entry name" value="DUF8090"/>
</dbReference>
<dbReference type="InterPro" id="IPR025202">
    <property type="entry name" value="PLD-like_dom"/>
</dbReference>
<keyword evidence="3" id="KW-0378">Hydrolase</keyword>
<dbReference type="PANTHER" id="PTHR47396:SF1">
    <property type="entry name" value="ATP-DEPENDENT HELICASE IRC3-RELATED"/>
    <property type="match status" value="1"/>
</dbReference>
<dbReference type="Gene3D" id="3.40.50.300">
    <property type="entry name" value="P-loop containing nucleotide triphosphate hydrolases"/>
    <property type="match status" value="2"/>
</dbReference>
<dbReference type="Gene3D" id="3.30.870.10">
    <property type="entry name" value="Endonuclease Chain A"/>
    <property type="match status" value="1"/>
</dbReference>
<comment type="caution">
    <text evidence="3">The sequence shown here is derived from an EMBL/GenBank/DDBJ whole genome shotgun (WGS) entry which is preliminary data.</text>
</comment>
<dbReference type="PROSITE" id="PS51194">
    <property type="entry name" value="HELICASE_CTER"/>
    <property type="match status" value="1"/>
</dbReference>
<dbReference type="InterPro" id="IPR001650">
    <property type="entry name" value="Helicase_C-like"/>
</dbReference>
<dbReference type="Pfam" id="PF11907">
    <property type="entry name" value="DUF3427"/>
    <property type="match status" value="1"/>
</dbReference>
<dbReference type="GO" id="GO:0003677">
    <property type="term" value="F:DNA binding"/>
    <property type="evidence" value="ECO:0007669"/>
    <property type="project" value="InterPro"/>
</dbReference>
<dbReference type="CDD" id="cd09204">
    <property type="entry name" value="PLDc_N_DEXD_b2"/>
    <property type="match status" value="1"/>
</dbReference>
<proteinExistence type="predicted"/>
<dbReference type="Pfam" id="PF00271">
    <property type="entry name" value="Helicase_C"/>
    <property type="match status" value="1"/>
</dbReference>
<dbReference type="PANTHER" id="PTHR47396">
    <property type="entry name" value="TYPE I RESTRICTION ENZYME ECOKI R PROTEIN"/>
    <property type="match status" value="1"/>
</dbReference>
<evidence type="ECO:0000313" key="4">
    <source>
        <dbReference type="Proteomes" id="UP000253490"/>
    </source>
</evidence>
<keyword evidence="3" id="KW-0547">Nucleotide-binding</keyword>
<dbReference type="OrthoDB" id="9802848at2"/>
<keyword evidence="3" id="KW-0347">Helicase</keyword>
<dbReference type="CDD" id="cd18032">
    <property type="entry name" value="DEXHc_RE_I_III_res"/>
    <property type="match status" value="1"/>
</dbReference>
<accession>A0A366I2P9</accession>
<dbReference type="SUPFAM" id="SSF56024">
    <property type="entry name" value="Phospholipase D/nuclease"/>
    <property type="match status" value="1"/>
</dbReference>
<protein>
    <submittedName>
        <fullName evidence="3">Superfamily II DNA or RNA helicase</fullName>
    </submittedName>
</protein>
<dbReference type="SMART" id="SM00490">
    <property type="entry name" value="HELICc"/>
    <property type="match status" value="1"/>
</dbReference>
<dbReference type="PROSITE" id="PS51192">
    <property type="entry name" value="HELICASE_ATP_BIND_1"/>
    <property type="match status" value="1"/>
</dbReference>
<dbReference type="Proteomes" id="UP000253490">
    <property type="component" value="Unassembled WGS sequence"/>
</dbReference>
<gene>
    <name evidence="3" type="ORF">DES36_11377</name>
</gene>
<dbReference type="SMART" id="SM00487">
    <property type="entry name" value="DEXDc"/>
    <property type="match status" value="1"/>
</dbReference>
<evidence type="ECO:0000313" key="3">
    <source>
        <dbReference type="EMBL" id="RBP61859.1"/>
    </source>
</evidence>
<sequence length="973" mass="113005">MELLNSLYTGFVDSESISLEGYRPKLLLNNSEKGQKILTSIIKELNQCDEFFFSVSFITQSGVLTLLNTLKDLEAKQIKGKIVASQYLNFTDPIALEKLLNFSNIELRMEVDYQLHAKGYIFRKGDTYNLIVGSSNMTQDALCKNKEWNIKVSSTNKGTLIQETLLEFEETFNHAQVVDLAWIEAYKIIYQRVQYQDIKQSDNYISESNFAYQVDTIQNIPKIMPNTMQVRALLGIEAIRAKHEKKALLISATGTGKTYLAAFDVKNFRPKRLLFLAHREQLLNQSINSFKNVLGEHIQCGKLTGKYKEVDAQYLFSSIQTVSKEEVLTQFHPECFDYIVIDESHRVGADTYQRILNYFRPQFLLGMTATPERTDGHNVFEDFDFNIAYEIRLQEAMREEMLCPFHYFGISEININGEELGDDSDFRHLIVQERVDNILEKAAFYGYHGNRVKGLIFCSRNDEARELSKMFNTKGLRTVALSGEHSQQERETAIERLEQDSIDNYLDYIFTVDIFNEGVDIPKINQIIMLRPTQSAIIFVQQLGRGLRKSQGKEYVVILDFIGNYKRNFMIPVALSDDRSFNKDNIRRFVVEGSKVIPGCSTVNFDTISKKKIFESIDKIRNGDIKRLIRDSYQNLKFRLGHVPYLMDFEKHDAIDVGLIFENYGSYSNFLMKHDKDEAYAYTREQLIILEFISIKLALGKRPHELIVLKNILRGENNVIDKTLKTLRETYHLKVTHKTKVNLINVLTNKFATGTGKNTYKSCVFIEQGGDGYECSQTFKKALEDEYLRRDITELVDYGLYRYQSRYGNSYHQMSFQLNMKYSYEEVCRLLEWEENVVALNIGGYKYDEKTKTFPVFINYHKDDDIADSIKYQDRFESRKKLIAISKSKRSKSSKDVQTIYNAKAQNVAIHLFVRKDKNDEASKEFYYLGLMHAIDEPKEIVMNDSGLTAVELYYQLETEVREDVYEYITENN</sequence>
<dbReference type="AlphaFoldDB" id="A0A366I2P9"/>
<keyword evidence="3" id="KW-0067">ATP-binding</keyword>
<dbReference type="GO" id="GO:0005829">
    <property type="term" value="C:cytosol"/>
    <property type="evidence" value="ECO:0007669"/>
    <property type="project" value="TreeGrafter"/>
</dbReference>
<dbReference type="SUPFAM" id="SSF52540">
    <property type="entry name" value="P-loop containing nucleoside triphosphate hydrolases"/>
    <property type="match status" value="1"/>
</dbReference>
<dbReference type="InterPro" id="IPR006935">
    <property type="entry name" value="Helicase/UvrB_N"/>
</dbReference>
<dbReference type="Pfam" id="PF26350">
    <property type="entry name" value="DUF8090"/>
    <property type="match status" value="1"/>
</dbReference>
<dbReference type="RefSeq" id="WP_113921133.1">
    <property type="nucleotide sequence ID" value="NZ_QNRX01000013.1"/>
</dbReference>
<organism evidence="3 4">
    <name type="scientific">Alkalibaculum bacchi</name>
    <dbReference type="NCBI Taxonomy" id="645887"/>
    <lineage>
        <taxon>Bacteria</taxon>
        <taxon>Bacillati</taxon>
        <taxon>Bacillota</taxon>
        <taxon>Clostridia</taxon>
        <taxon>Eubacteriales</taxon>
        <taxon>Eubacteriaceae</taxon>
        <taxon>Alkalibaculum</taxon>
    </lineage>
</organism>
<feature type="domain" description="Helicase ATP-binding" evidence="1">
    <location>
        <begin position="238"/>
        <end position="389"/>
    </location>
</feature>
<dbReference type="EMBL" id="QNRX01000013">
    <property type="protein sequence ID" value="RBP61859.1"/>
    <property type="molecule type" value="Genomic_DNA"/>
</dbReference>
<keyword evidence="4" id="KW-1185">Reference proteome</keyword>
<dbReference type="InterPro" id="IPR050742">
    <property type="entry name" value="Helicase_Restrict-Modif_Enz"/>
</dbReference>
<dbReference type="GO" id="GO:0016787">
    <property type="term" value="F:hydrolase activity"/>
    <property type="evidence" value="ECO:0007669"/>
    <property type="project" value="InterPro"/>
</dbReference>
<dbReference type="GO" id="GO:0004386">
    <property type="term" value="F:helicase activity"/>
    <property type="evidence" value="ECO:0007669"/>
    <property type="project" value="UniProtKB-KW"/>
</dbReference>
<dbReference type="InterPro" id="IPR027417">
    <property type="entry name" value="P-loop_NTPase"/>
</dbReference>
<dbReference type="InterPro" id="IPR014001">
    <property type="entry name" value="Helicase_ATP-bd"/>
</dbReference>
<dbReference type="Pfam" id="PF13091">
    <property type="entry name" value="PLDc_2"/>
    <property type="match status" value="1"/>
</dbReference>
<dbReference type="CDD" id="cd18799">
    <property type="entry name" value="SF2_C_EcoAI-like"/>
    <property type="match status" value="1"/>
</dbReference>